<keyword evidence="1" id="KW-0547">Nucleotide-binding</keyword>
<dbReference type="CDD" id="cd17933">
    <property type="entry name" value="DEXSc_RecD-like"/>
    <property type="match status" value="1"/>
</dbReference>
<keyword evidence="7" id="KW-1185">Reference proteome</keyword>
<dbReference type="InterPro" id="IPR027785">
    <property type="entry name" value="UvrD-like_helicase_C"/>
</dbReference>
<comment type="caution">
    <text evidence="6">The sequence shown here is derived from an EMBL/GenBank/DDBJ whole genome shotgun (WGS) entry which is preliminary data.</text>
</comment>
<dbReference type="Proteomes" id="UP001149140">
    <property type="component" value="Unassembled WGS sequence"/>
</dbReference>
<accession>A0A9X3MRM2</accession>
<reference evidence="6" key="1">
    <citation type="submission" date="2022-10" db="EMBL/GenBank/DDBJ databases">
        <title>The WGS of Solirubrobacter ginsenosidimutans DSM 21036.</title>
        <authorList>
            <person name="Jiang Z."/>
        </authorList>
    </citation>
    <scope>NUCLEOTIDE SEQUENCE</scope>
    <source>
        <strain evidence="6">DSM 21036</strain>
    </source>
</reference>
<organism evidence="6 7">
    <name type="scientific">Solirubrobacter ginsenosidimutans</name>
    <dbReference type="NCBI Taxonomy" id="490573"/>
    <lineage>
        <taxon>Bacteria</taxon>
        <taxon>Bacillati</taxon>
        <taxon>Actinomycetota</taxon>
        <taxon>Thermoleophilia</taxon>
        <taxon>Solirubrobacterales</taxon>
        <taxon>Solirubrobacteraceae</taxon>
        <taxon>Solirubrobacter</taxon>
    </lineage>
</organism>
<dbReference type="InterPro" id="IPR050534">
    <property type="entry name" value="Coronavir_polyprotein_1ab"/>
</dbReference>
<feature type="domain" description="UvrD-like helicase C-terminal" evidence="3">
    <location>
        <begin position="643"/>
        <end position="687"/>
    </location>
</feature>
<evidence type="ECO:0000259" key="3">
    <source>
        <dbReference type="Pfam" id="PF13538"/>
    </source>
</evidence>
<evidence type="ECO:0000313" key="6">
    <source>
        <dbReference type="EMBL" id="MDA0160567.1"/>
    </source>
</evidence>
<dbReference type="Pfam" id="PF13538">
    <property type="entry name" value="UvrD_C_2"/>
    <property type="match status" value="1"/>
</dbReference>
<protein>
    <submittedName>
        <fullName evidence="6">AAA family ATPase</fullName>
    </submittedName>
</protein>
<dbReference type="EMBL" id="JAPDOD010000006">
    <property type="protein sequence ID" value="MDA0160567.1"/>
    <property type="molecule type" value="Genomic_DNA"/>
</dbReference>
<evidence type="ECO:0000256" key="1">
    <source>
        <dbReference type="ARBA" id="ARBA00022741"/>
    </source>
</evidence>
<dbReference type="AlphaFoldDB" id="A0A9X3MRM2"/>
<evidence type="ECO:0000259" key="4">
    <source>
        <dbReference type="Pfam" id="PF14490"/>
    </source>
</evidence>
<feature type="domain" description="ATP-dependent RecD2 DNA helicase OB-fold" evidence="5">
    <location>
        <begin position="16"/>
        <end position="81"/>
    </location>
</feature>
<dbReference type="GO" id="GO:0017116">
    <property type="term" value="F:single-stranded DNA helicase activity"/>
    <property type="evidence" value="ECO:0007669"/>
    <property type="project" value="TreeGrafter"/>
</dbReference>
<dbReference type="Gene3D" id="3.40.50.300">
    <property type="entry name" value="P-loop containing nucleotide triphosphate hydrolases"/>
    <property type="match status" value="2"/>
</dbReference>
<dbReference type="GO" id="GO:0009338">
    <property type="term" value="C:exodeoxyribonuclease V complex"/>
    <property type="evidence" value="ECO:0007669"/>
    <property type="project" value="TreeGrafter"/>
</dbReference>
<dbReference type="PANTHER" id="PTHR43788:SF6">
    <property type="entry name" value="DNA HELICASE B"/>
    <property type="match status" value="1"/>
</dbReference>
<evidence type="ECO:0000313" key="7">
    <source>
        <dbReference type="Proteomes" id="UP001149140"/>
    </source>
</evidence>
<dbReference type="PANTHER" id="PTHR43788">
    <property type="entry name" value="DNA2/NAM7 HELICASE FAMILY MEMBER"/>
    <property type="match status" value="1"/>
</dbReference>
<dbReference type="Pfam" id="PF23139">
    <property type="entry name" value="OB_YrrC"/>
    <property type="match status" value="1"/>
</dbReference>
<dbReference type="Pfam" id="PF13604">
    <property type="entry name" value="AAA_30"/>
    <property type="match status" value="1"/>
</dbReference>
<dbReference type="GO" id="GO:0005524">
    <property type="term" value="F:ATP binding"/>
    <property type="evidence" value="ECO:0007669"/>
    <property type="project" value="UniProtKB-KW"/>
</dbReference>
<dbReference type="InterPro" id="IPR027417">
    <property type="entry name" value="P-loop_NTPase"/>
</dbReference>
<dbReference type="InterPro" id="IPR055446">
    <property type="entry name" value="RecD2_N_OB"/>
</dbReference>
<sequence length="721" mass="77244">MFDGEPGAAFEDEVVIRRLRFTAEDTGFAVVDADRGGDDVVLVGTLAHLEERERVRIEGIWADDKRFGMQVKVRVAESVPPSGEEALLAYLKRVKHIGLGRAGRLLDRYGDDVLFAIDQDPAAAFRIAGLNPKRVNEAIRSWNALRSTRALHLLLAPHGLAWLVPRIAAEYGDRAHDVVRSRPYELTSVFGVGFAIADTIARAAGVPRDSIGRTRAAVIHVLTEAERDGSTCLPVPDLATSAAKLLGGPAPDAALLQDMFAAEQIVLVQDATVLWAYRPPTAKLEAELADTIRRLREAEPVLEPAHLPGPAPAVPATAGGVSPGATGELIPAPEQWAAVEAAFASRLSIVTGGPGTGKTATIRLICAAAKAQRASIALVAPTGRAARRMAESTGMDASTIHSALGWIPGQGPTKDEIDADLLVVDETSMANLELLVTLLRAVGDEMHVVLVGDADQLAPVGAGKPFAELVATKVVPVAELTHIFRQAAGSMIVRGAHAVRKGEPPSFVAGENLRRDLFLIERTDPQQALDEIESLVTQRLPAHYGVDPLTDIQVFAPIYRGALGIDAINTRLRHALNSRGEQVLGGRLRIGDKLMLSGRNLHELGLMNGTMLRLLEHRDEKLIVTADGMLVELPEEEAPRLQLAYACSIHKGQGIELPVAIVVAHPAAGPYFLRREMLYTAMTRAKVATLVVGTRQVVARAAATPDTSRRFSRLGVRLAEG</sequence>
<gene>
    <name evidence="6" type="ORF">OM076_09850</name>
</gene>
<proteinExistence type="predicted"/>
<feature type="domain" description="ATP-dependent RecD2 DNA helicase-like helix-hairpin-helix" evidence="4">
    <location>
        <begin position="147"/>
        <end position="232"/>
    </location>
</feature>
<evidence type="ECO:0000259" key="5">
    <source>
        <dbReference type="Pfam" id="PF23139"/>
    </source>
</evidence>
<dbReference type="Gene3D" id="1.10.10.2220">
    <property type="match status" value="1"/>
</dbReference>
<name>A0A9X3MRM2_9ACTN</name>
<dbReference type="Gene3D" id="2.30.30.940">
    <property type="match status" value="1"/>
</dbReference>
<dbReference type="SUPFAM" id="SSF52540">
    <property type="entry name" value="P-loop containing nucleoside triphosphate hydrolases"/>
    <property type="match status" value="1"/>
</dbReference>
<dbReference type="CDD" id="cd18809">
    <property type="entry name" value="SF1_C_RecD"/>
    <property type="match status" value="1"/>
</dbReference>
<keyword evidence="2" id="KW-0067">ATP-binding</keyword>
<dbReference type="Pfam" id="PF14490">
    <property type="entry name" value="HHH_RecD2"/>
    <property type="match status" value="1"/>
</dbReference>
<dbReference type="RefSeq" id="WP_270039484.1">
    <property type="nucleotide sequence ID" value="NZ_JAPDOD010000006.1"/>
</dbReference>
<evidence type="ECO:0000256" key="2">
    <source>
        <dbReference type="ARBA" id="ARBA00022840"/>
    </source>
</evidence>
<dbReference type="InterPro" id="IPR029493">
    <property type="entry name" value="RecD2-like_HHH"/>
</dbReference>
<dbReference type="GO" id="GO:0006310">
    <property type="term" value="P:DNA recombination"/>
    <property type="evidence" value="ECO:0007669"/>
    <property type="project" value="TreeGrafter"/>
</dbReference>